<dbReference type="RefSeq" id="WP_148951958.1">
    <property type="nucleotide sequence ID" value="NZ_CP043312.1"/>
</dbReference>
<feature type="transmembrane region" description="Helical" evidence="7">
    <location>
        <begin position="112"/>
        <end position="134"/>
    </location>
</feature>
<name>A0A5C0UII7_9RICK</name>
<dbReference type="PANTHER" id="PTHR30065">
    <property type="entry name" value="FLAGELLAR BIOSYNTHETIC PROTEIN FLIR"/>
    <property type="match status" value="1"/>
</dbReference>
<evidence type="ECO:0000256" key="3">
    <source>
        <dbReference type="ARBA" id="ARBA00022475"/>
    </source>
</evidence>
<feature type="transmembrane region" description="Helical" evidence="7">
    <location>
        <begin position="7"/>
        <end position="26"/>
    </location>
</feature>
<keyword evidence="6 7" id="KW-0472">Membrane</keyword>
<evidence type="ECO:0000256" key="1">
    <source>
        <dbReference type="ARBA" id="ARBA00004651"/>
    </source>
</evidence>
<reference evidence="8 9" key="1">
    <citation type="submission" date="2019-08" db="EMBL/GenBank/DDBJ databases">
        <title>Highly reduced genomes of protist endosymbionts show evolutionary convergence.</title>
        <authorList>
            <person name="George E."/>
            <person name="Husnik F."/>
            <person name="Tashyreva D."/>
            <person name="Prokopchuk G."/>
            <person name="Horak A."/>
            <person name="Kwong W.K."/>
            <person name="Lukes J."/>
            <person name="Keeling P.J."/>
        </authorList>
    </citation>
    <scope>NUCLEOTIDE SEQUENCE [LARGE SCALE GENOMIC DNA]</scope>
    <source>
        <strain evidence="8">1621</strain>
    </source>
</reference>
<dbReference type="AlphaFoldDB" id="A0A5C0UII7"/>
<comment type="subcellular location">
    <subcellularLocation>
        <location evidence="1">Cell membrane</location>
        <topology evidence="1">Multi-pass membrane protein</topology>
    </subcellularLocation>
</comment>
<evidence type="ECO:0000256" key="7">
    <source>
        <dbReference type="SAM" id="Phobius"/>
    </source>
</evidence>
<dbReference type="Proteomes" id="UP000323844">
    <property type="component" value="Chromosome"/>
</dbReference>
<dbReference type="InterPro" id="IPR002010">
    <property type="entry name" value="T3SS_IM_R"/>
</dbReference>
<evidence type="ECO:0000256" key="2">
    <source>
        <dbReference type="ARBA" id="ARBA00009772"/>
    </source>
</evidence>
<keyword evidence="5 7" id="KW-1133">Transmembrane helix</keyword>
<dbReference type="PRINTS" id="PR00953">
    <property type="entry name" value="TYPE3IMRPROT"/>
</dbReference>
<evidence type="ECO:0000313" key="9">
    <source>
        <dbReference type="Proteomes" id="UP000323844"/>
    </source>
</evidence>
<dbReference type="OrthoDB" id="9779817at2"/>
<dbReference type="KEGG" id="snay:FZC37_01440"/>
<keyword evidence="9" id="KW-1185">Reference proteome</keyword>
<protein>
    <submittedName>
        <fullName evidence="8">Flagellar biosynthetic protein FliR</fullName>
    </submittedName>
</protein>
<keyword evidence="8" id="KW-0282">Flagellum</keyword>
<sequence>MSFSIDVFIVIFARIFGMILLLPALGGRSVPGVVKVSIAFFVSVISYSLLQIKVVNFPVTLVCEFFIGIFLGTIFMVCFESISVISSIISSCAGLSNAYLFSYGLSEQMNVLYNCLFLGSILGIFDSNLHFSFLKVFLDSYNSLAVGAVVNLGQYSEVLLKCLSNSFIVAFKISSSFLVANILMMSFSGIVARLIPTFHVFLILTPAQTCVMFLILSVSFRNIFSQIVSFIRDINFV</sequence>
<feature type="transmembrane region" description="Helical" evidence="7">
    <location>
        <begin position="82"/>
        <end position="100"/>
    </location>
</feature>
<comment type="similarity">
    <text evidence="2">Belongs to the FliR/MopE/SpaR family.</text>
</comment>
<evidence type="ECO:0000313" key="8">
    <source>
        <dbReference type="EMBL" id="QEK39597.1"/>
    </source>
</evidence>
<evidence type="ECO:0000256" key="6">
    <source>
        <dbReference type="ARBA" id="ARBA00023136"/>
    </source>
</evidence>
<feature type="transmembrane region" description="Helical" evidence="7">
    <location>
        <begin position="57"/>
        <end position="76"/>
    </location>
</feature>
<gene>
    <name evidence="8" type="ORF">FZC37_01440</name>
</gene>
<keyword evidence="8" id="KW-0969">Cilium</keyword>
<dbReference type="Pfam" id="PF01311">
    <property type="entry name" value="Bac_export_1"/>
    <property type="match status" value="1"/>
</dbReference>
<feature type="transmembrane region" description="Helical" evidence="7">
    <location>
        <begin position="32"/>
        <end position="50"/>
    </location>
</feature>
<keyword evidence="3" id="KW-1003">Cell membrane</keyword>
<organism evidence="8 9">
    <name type="scientific">Candidatus Sneabacter namystus</name>
    <dbReference type="NCBI Taxonomy" id="2601646"/>
    <lineage>
        <taxon>Bacteria</taxon>
        <taxon>Pseudomonadati</taxon>
        <taxon>Pseudomonadota</taxon>
        <taxon>Alphaproteobacteria</taxon>
        <taxon>Rickettsiales</taxon>
        <taxon>Rickettsiaceae</taxon>
        <taxon>Rickettsieae</taxon>
        <taxon>Candidatus Sneabacter</taxon>
    </lineage>
</organism>
<accession>A0A5C0UII7</accession>
<keyword evidence="4 7" id="KW-0812">Transmembrane</keyword>
<feature type="transmembrane region" description="Helical" evidence="7">
    <location>
        <begin position="167"/>
        <end position="192"/>
    </location>
</feature>
<proteinExistence type="inferred from homology"/>
<dbReference type="EMBL" id="CP043312">
    <property type="protein sequence ID" value="QEK39597.1"/>
    <property type="molecule type" value="Genomic_DNA"/>
</dbReference>
<dbReference type="GO" id="GO:0006605">
    <property type="term" value="P:protein targeting"/>
    <property type="evidence" value="ECO:0007669"/>
    <property type="project" value="InterPro"/>
</dbReference>
<dbReference type="GO" id="GO:0005886">
    <property type="term" value="C:plasma membrane"/>
    <property type="evidence" value="ECO:0007669"/>
    <property type="project" value="UniProtKB-SubCell"/>
</dbReference>
<keyword evidence="8" id="KW-0966">Cell projection</keyword>
<feature type="transmembrane region" description="Helical" evidence="7">
    <location>
        <begin position="198"/>
        <end position="220"/>
    </location>
</feature>
<evidence type="ECO:0000256" key="5">
    <source>
        <dbReference type="ARBA" id="ARBA00022989"/>
    </source>
</evidence>
<dbReference type="PANTHER" id="PTHR30065:SF1">
    <property type="entry name" value="SURFACE PRESENTATION OF ANTIGENS PROTEIN SPAR"/>
    <property type="match status" value="1"/>
</dbReference>
<evidence type="ECO:0000256" key="4">
    <source>
        <dbReference type="ARBA" id="ARBA00022692"/>
    </source>
</evidence>